<dbReference type="GO" id="GO:0005737">
    <property type="term" value="C:cytoplasm"/>
    <property type="evidence" value="ECO:0007669"/>
    <property type="project" value="TreeGrafter"/>
</dbReference>
<dbReference type="GO" id="GO:0008292">
    <property type="term" value="P:acetylcholine biosynthetic process"/>
    <property type="evidence" value="ECO:0007669"/>
    <property type="project" value="TreeGrafter"/>
</dbReference>
<evidence type="ECO:0000313" key="5">
    <source>
        <dbReference type="EMBL" id="CAF4002869.1"/>
    </source>
</evidence>
<dbReference type="InterPro" id="IPR000542">
    <property type="entry name" value="Carn_acyl_trans"/>
</dbReference>
<dbReference type="Proteomes" id="UP000663866">
    <property type="component" value="Unassembled WGS sequence"/>
</dbReference>
<gene>
    <name evidence="5" type="ORF">OVN521_LOCUS15153</name>
</gene>
<dbReference type="Gene3D" id="3.30.559.70">
    <property type="entry name" value="Choline/Carnitine o-acyltransferase, domain 2"/>
    <property type="match status" value="1"/>
</dbReference>
<dbReference type="Gene3D" id="1.10.275.20">
    <property type="entry name" value="Choline/Carnitine o-acyltransferase"/>
    <property type="match status" value="1"/>
</dbReference>
<reference evidence="5" key="1">
    <citation type="submission" date="2021-02" db="EMBL/GenBank/DDBJ databases">
        <authorList>
            <person name="Nowell W R."/>
        </authorList>
    </citation>
    <scope>NUCLEOTIDE SEQUENCE</scope>
</reference>
<dbReference type="Pfam" id="PF00755">
    <property type="entry name" value="Carn_acyltransf"/>
    <property type="match status" value="1"/>
</dbReference>
<feature type="non-terminal residue" evidence="5">
    <location>
        <position position="1"/>
    </location>
</feature>
<dbReference type="GO" id="GO:0007274">
    <property type="term" value="P:neuromuscular synaptic transmission"/>
    <property type="evidence" value="ECO:0007669"/>
    <property type="project" value="TreeGrafter"/>
</dbReference>
<protein>
    <recommendedName>
        <fullName evidence="4">Choline/carnitine acyltransferase domain-containing protein</fullName>
    </recommendedName>
</protein>
<feature type="domain" description="Choline/carnitine acyltransferase" evidence="4">
    <location>
        <begin position="41"/>
        <end position="280"/>
    </location>
</feature>
<keyword evidence="2" id="KW-0012">Acyltransferase</keyword>
<name>A0A819NQ40_9BILA</name>
<dbReference type="GO" id="GO:0045202">
    <property type="term" value="C:synapse"/>
    <property type="evidence" value="ECO:0007669"/>
    <property type="project" value="GOC"/>
</dbReference>
<dbReference type="InterPro" id="IPR042231">
    <property type="entry name" value="Cho/carn_acyl_trans_2"/>
</dbReference>
<dbReference type="InterPro" id="IPR042572">
    <property type="entry name" value="Carn_acyl_trans_N"/>
</dbReference>
<dbReference type="InterPro" id="IPR039551">
    <property type="entry name" value="Cho/carn_acyl_trans"/>
</dbReference>
<proteinExistence type="predicted"/>
<dbReference type="PANTHER" id="PTHR22589">
    <property type="entry name" value="CARNITINE O-ACYLTRANSFERASE"/>
    <property type="match status" value="1"/>
</dbReference>
<dbReference type="SUPFAM" id="SSF52777">
    <property type="entry name" value="CoA-dependent acyltransferases"/>
    <property type="match status" value="1"/>
</dbReference>
<dbReference type="GO" id="GO:0043005">
    <property type="term" value="C:neuron projection"/>
    <property type="evidence" value="ECO:0007669"/>
    <property type="project" value="TreeGrafter"/>
</dbReference>
<organism evidence="5 6">
    <name type="scientific">Rotaria magnacalcarata</name>
    <dbReference type="NCBI Taxonomy" id="392030"/>
    <lineage>
        <taxon>Eukaryota</taxon>
        <taxon>Metazoa</taxon>
        <taxon>Spiralia</taxon>
        <taxon>Gnathifera</taxon>
        <taxon>Rotifera</taxon>
        <taxon>Eurotatoria</taxon>
        <taxon>Bdelloidea</taxon>
        <taxon>Philodinida</taxon>
        <taxon>Philodinidae</taxon>
        <taxon>Rotaria</taxon>
    </lineage>
</organism>
<keyword evidence="6" id="KW-1185">Reference proteome</keyword>
<evidence type="ECO:0000256" key="1">
    <source>
        <dbReference type="ARBA" id="ARBA00005005"/>
    </source>
</evidence>
<sequence>MVENLSSQLPTLDKYIGRIKRQQTDDKDCLKWDIEKGLPHLPVPSLDATLTKYLRCLEPIQSRDEFDRTKTLVDQFRSSDTNVGQHLQDMLTEHAAKSENYAVDWWLEDMYLANSLSLPINSNPAFVLPQQHFTGTENYLKFIAKLISGILDYKVLIDARALPIDRATSREKGQPLCMEQYYRLFSCYRMPDVSIDRLLQIRNSKLLYHQGEHVIVAYRNQFFVLNVIINFTRLDEDDIYTLLRRVVQIADDDPWSTDEVGIYTSLPRRTWAHVRTELMK</sequence>
<evidence type="ECO:0000259" key="4">
    <source>
        <dbReference type="Pfam" id="PF00755"/>
    </source>
</evidence>
<dbReference type="AlphaFoldDB" id="A0A819NQ40"/>
<accession>A0A819NQ40</accession>
<evidence type="ECO:0000256" key="3">
    <source>
        <dbReference type="ARBA" id="ARBA00048999"/>
    </source>
</evidence>
<evidence type="ECO:0000313" key="6">
    <source>
        <dbReference type="Proteomes" id="UP000663866"/>
    </source>
</evidence>
<dbReference type="GO" id="GO:0006635">
    <property type="term" value="P:fatty acid beta-oxidation"/>
    <property type="evidence" value="ECO:0007669"/>
    <property type="project" value="UniProtKB-UniPathway"/>
</dbReference>
<dbReference type="PROSITE" id="PS00439">
    <property type="entry name" value="ACYLTRANSF_C_1"/>
    <property type="match status" value="1"/>
</dbReference>
<comment type="catalytic activity">
    <reaction evidence="3">
        <text>4,8-dimethylnonanoyl-CoA + (R)-carnitine = O-4,8-dimethylnonanoyl-(R)-carnitine + CoA</text>
        <dbReference type="Rhea" id="RHEA:44860"/>
        <dbReference type="ChEBI" id="CHEBI:16347"/>
        <dbReference type="ChEBI" id="CHEBI:57287"/>
        <dbReference type="ChEBI" id="CHEBI:77061"/>
        <dbReference type="ChEBI" id="CHEBI:84654"/>
    </reaction>
</comment>
<evidence type="ECO:0000256" key="2">
    <source>
        <dbReference type="ARBA" id="ARBA00023315"/>
    </source>
</evidence>
<dbReference type="EMBL" id="CAJOBG010002378">
    <property type="protein sequence ID" value="CAF4002869.1"/>
    <property type="molecule type" value="Genomic_DNA"/>
</dbReference>
<comment type="pathway">
    <text evidence="1">Lipid metabolism; fatty acid beta-oxidation.</text>
</comment>
<comment type="caution">
    <text evidence="5">The sequence shown here is derived from an EMBL/GenBank/DDBJ whole genome shotgun (WGS) entry which is preliminary data.</text>
</comment>
<dbReference type="UniPathway" id="UPA00659"/>
<keyword evidence="2" id="KW-0808">Transferase</keyword>
<dbReference type="GO" id="GO:0004102">
    <property type="term" value="F:choline O-acetyltransferase activity"/>
    <property type="evidence" value="ECO:0007669"/>
    <property type="project" value="TreeGrafter"/>
</dbReference>
<dbReference type="PANTHER" id="PTHR22589:SF14">
    <property type="entry name" value="CHOLINE O-ACETYLTRANSFERASE"/>
    <property type="match status" value="1"/>
</dbReference>